<evidence type="ECO:0000256" key="1">
    <source>
        <dbReference type="ARBA" id="ARBA00022679"/>
    </source>
</evidence>
<reference evidence="4 5" key="1">
    <citation type="submission" date="2016-03" db="EMBL/GenBank/DDBJ databases">
        <title>Niastella vici sp. nov., isolated from farmland soil.</title>
        <authorList>
            <person name="Chen L."/>
            <person name="Wang D."/>
            <person name="Yang S."/>
            <person name="Wang G."/>
        </authorList>
    </citation>
    <scope>NUCLEOTIDE SEQUENCE [LARGE SCALE GENOMIC DNA]</scope>
    <source>
        <strain evidence="4 5">DJ57</strain>
    </source>
</reference>
<dbReference type="RefSeq" id="WP_081146430.1">
    <property type="nucleotide sequence ID" value="NZ_LVYD01000024.1"/>
</dbReference>
<gene>
    <name evidence="4" type="ORF">A3860_17865</name>
</gene>
<dbReference type="InterPro" id="IPR013747">
    <property type="entry name" value="ACP_syn_III_C"/>
</dbReference>
<evidence type="ECO:0000313" key="5">
    <source>
        <dbReference type="Proteomes" id="UP000192796"/>
    </source>
</evidence>
<proteinExistence type="predicted"/>
<keyword evidence="5" id="KW-1185">Reference proteome</keyword>
<evidence type="ECO:0000259" key="3">
    <source>
        <dbReference type="Pfam" id="PF08541"/>
    </source>
</evidence>
<keyword evidence="1" id="KW-0808">Transferase</keyword>
<dbReference type="InterPro" id="IPR016039">
    <property type="entry name" value="Thiolase-like"/>
</dbReference>
<feature type="domain" description="Beta-ketoacyl-[acyl-carrier-protein] synthase III C-terminal" evidence="3">
    <location>
        <begin position="231"/>
        <end position="321"/>
    </location>
</feature>
<dbReference type="Proteomes" id="UP000192796">
    <property type="component" value="Unassembled WGS sequence"/>
</dbReference>
<comment type="caution">
    <text evidence="4">The sequence shown here is derived from an EMBL/GenBank/DDBJ whole genome shotgun (WGS) entry which is preliminary data.</text>
</comment>
<name>A0A1V9G4G4_9BACT</name>
<dbReference type="GO" id="GO:0044550">
    <property type="term" value="P:secondary metabolite biosynthetic process"/>
    <property type="evidence" value="ECO:0007669"/>
    <property type="project" value="TreeGrafter"/>
</dbReference>
<accession>A0A1V9G4G4</accession>
<dbReference type="GO" id="GO:0016746">
    <property type="term" value="F:acyltransferase activity"/>
    <property type="evidence" value="ECO:0007669"/>
    <property type="project" value="UniProtKB-KW"/>
</dbReference>
<dbReference type="Pfam" id="PF08541">
    <property type="entry name" value="ACP_syn_III_C"/>
    <property type="match status" value="1"/>
</dbReference>
<dbReference type="PANTHER" id="PTHR34069">
    <property type="entry name" value="3-OXOACYL-[ACYL-CARRIER-PROTEIN] SYNTHASE 3"/>
    <property type="match status" value="1"/>
</dbReference>
<protein>
    <recommendedName>
        <fullName evidence="3">Beta-ketoacyl-[acyl-carrier-protein] synthase III C-terminal domain-containing protein</fullName>
    </recommendedName>
</protein>
<organism evidence="4 5">
    <name type="scientific">Niastella vici</name>
    <dbReference type="NCBI Taxonomy" id="1703345"/>
    <lineage>
        <taxon>Bacteria</taxon>
        <taxon>Pseudomonadati</taxon>
        <taxon>Bacteroidota</taxon>
        <taxon>Chitinophagia</taxon>
        <taxon>Chitinophagales</taxon>
        <taxon>Chitinophagaceae</taxon>
        <taxon>Niastella</taxon>
    </lineage>
</organism>
<sequence>MIAITYTDIAIPKKSFSVDDFVEQLNLDYFEKNTNRSDVLNVLKNGMGVNNVYVGDRAMEPDIFSELLEKYFDNTTAFPEDIGYIIYTRGNSIAVGDPWSLTDHSCINVPYYLQERFNLVNAQIFNVEQECSSSLIALKIAKSLMAEDNEKRILLLSRNYFENPDKRIMGGNIVVSDGVGILEVSESSKGLEILDFISVSSGKISMVKDLASSKNVMEVFTTGSDLIHTLLKKNNLRIDDVACIIPQNLSRYSWNLYCKILPFSKDRVFLDNVTEGGHMGDVDIIRNIAGVTQKGILKKGDYVIVYGLGTGTSWNTLLLRMN</sequence>
<dbReference type="PANTHER" id="PTHR34069:SF2">
    <property type="entry name" value="BETA-KETOACYL-[ACYL-CARRIER-PROTEIN] SYNTHASE III"/>
    <property type="match status" value="1"/>
</dbReference>
<evidence type="ECO:0000313" key="4">
    <source>
        <dbReference type="EMBL" id="OQP65531.1"/>
    </source>
</evidence>
<evidence type="ECO:0000256" key="2">
    <source>
        <dbReference type="ARBA" id="ARBA00023315"/>
    </source>
</evidence>
<dbReference type="SUPFAM" id="SSF53901">
    <property type="entry name" value="Thiolase-like"/>
    <property type="match status" value="1"/>
</dbReference>
<dbReference type="EMBL" id="LVYD01000024">
    <property type="protein sequence ID" value="OQP65531.1"/>
    <property type="molecule type" value="Genomic_DNA"/>
</dbReference>
<dbReference type="STRING" id="1703345.A3860_17865"/>
<dbReference type="OrthoDB" id="1892135at2"/>
<dbReference type="Gene3D" id="3.40.47.10">
    <property type="match status" value="2"/>
</dbReference>
<keyword evidence="2" id="KW-0012">Acyltransferase</keyword>
<dbReference type="AlphaFoldDB" id="A0A1V9G4G4"/>